<dbReference type="EMBL" id="JABFAE010000001">
    <property type="protein sequence ID" value="MBA0821678.1"/>
    <property type="molecule type" value="Genomic_DNA"/>
</dbReference>
<organism evidence="1 2">
    <name type="scientific">Gossypium armourianum</name>
    <dbReference type="NCBI Taxonomy" id="34283"/>
    <lineage>
        <taxon>Eukaryota</taxon>
        <taxon>Viridiplantae</taxon>
        <taxon>Streptophyta</taxon>
        <taxon>Embryophyta</taxon>
        <taxon>Tracheophyta</taxon>
        <taxon>Spermatophyta</taxon>
        <taxon>Magnoliopsida</taxon>
        <taxon>eudicotyledons</taxon>
        <taxon>Gunneridae</taxon>
        <taxon>Pentapetalae</taxon>
        <taxon>rosids</taxon>
        <taxon>malvids</taxon>
        <taxon>Malvales</taxon>
        <taxon>Malvaceae</taxon>
        <taxon>Malvoideae</taxon>
        <taxon>Gossypium</taxon>
    </lineage>
</organism>
<reference evidence="1 2" key="1">
    <citation type="journal article" date="2019" name="Genome Biol. Evol.">
        <title>Insights into the evolution of the New World diploid cottons (Gossypium, subgenus Houzingenia) based on genome sequencing.</title>
        <authorList>
            <person name="Grover C.E."/>
            <person name="Arick M.A. 2nd"/>
            <person name="Thrash A."/>
            <person name="Conover J.L."/>
            <person name="Sanders W.S."/>
            <person name="Peterson D.G."/>
            <person name="Frelichowski J.E."/>
            <person name="Scheffler J.A."/>
            <person name="Scheffler B.E."/>
            <person name="Wendel J.F."/>
        </authorList>
    </citation>
    <scope>NUCLEOTIDE SEQUENCE [LARGE SCALE GENOMIC DNA]</scope>
    <source>
        <strain evidence="1">6</strain>
        <tissue evidence="1">Leaf</tissue>
    </source>
</reference>
<proteinExistence type="predicted"/>
<keyword evidence="2" id="KW-1185">Reference proteome</keyword>
<name>A0A7J9IIL2_9ROSI</name>
<dbReference type="AlphaFoldDB" id="A0A7J9IIL2"/>
<gene>
    <name evidence="1" type="ORF">Goarm_018520</name>
</gene>
<accession>A0A7J9IIL2</accession>
<sequence length="34" mass="3982">MKIIQIRNVGRLPNATSFLQLILQSKKQLECHLF</sequence>
<evidence type="ECO:0000313" key="2">
    <source>
        <dbReference type="Proteomes" id="UP000593575"/>
    </source>
</evidence>
<comment type="caution">
    <text evidence="1">The sequence shown here is derived from an EMBL/GenBank/DDBJ whole genome shotgun (WGS) entry which is preliminary data.</text>
</comment>
<feature type="non-terminal residue" evidence="1">
    <location>
        <position position="34"/>
    </location>
</feature>
<dbReference type="Proteomes" id="UP000593575">
    <property type="component" value="Unassembled WGS sequence"/>
</dbReference>
<evidence type="ECO:0000313" key="1">
    <source>
        <dbReference type="EMBL" id="MBA0821678.1"/>
    </source>
</evidence>
<protein>
    <submittedName>
        <fullName evidence="1">Uncharacterized protein</fullName>
    </submittedName>
</protein>